<dbReference type="SUPFAM" id="SSF49417">
    <property type="entry name" value="p53-like transcription factors"/>
    <property type="match status" value="1"/>
</dbReference>
<evidence type="ECO:0000256" key="5">
    <source>
        <dbReference type="ARBA" id="ARBA00023163"/>
    </source>
</evidence>
<evidence type="ECO:0000256" key="4">
    <source>
        <dbReference type="ARBA" id="ARBA00023125"/>
    </source>
</evidence>
<proteinExistence type="predicted"/>
<comment type="subcellular location">
    <subcellularLocation>
        <location evidence="1 7">Nucleus</location>
    </subcellularLocation>
</comment>
<dbReference type="SMART" id="SM00425">
    <property type="entry name" value="TBOX"/>
    <property type="match status" value="1"/>
</dbReference>
<gene>
    <name evidence="9" type="primary">TBX18</name>
    <name evidence="9" type="ORF">TNCT_454211</name>
</gene>
<organism evidence="9 10">
    <name type="scientific">Trichonephila clavata</name>
    <name type="common">Joro spider</name>
    <name type="synonym">Nephila clavata</name>
    <dbReference type="NCBI Taxonomy" id="2740835"/>
    <lineage>
        <taxon>Eukaryota</taxon>
        <taxon>Metazoa</taxon>
        <taxon>Ecdysozoa</taxon>
        <taxon>Arthropoda</taxon>
        <taxon>Chelicerata</taxon>
        <taxon>Arachnida</taxon>
        <taxon>Araneae</taxon>
        <taxon>Araneomorphae</taxon>
        <taxon>Entelegynae</taxon>
        <taxon>Araneoidea</taxon>
        <taxon>Nephilidae</taxon>
        <taxon>Trichonephila</taxon>
    </lineage>
</organism>
<keyword evidence="6 7" id="KW-0539">Nucleus</keyword>
<dbReference type="AlphaFoldDB" id="A0A8X6G5D1"/>
<reference evidence="9" key="1">
    <citation type="submission" date="2020-07" db="EMBL/GenBank/DDBJ databases">
        <title>Multicomponent nature underlies the extraordinary mechanical properties of spider dragline silk.</title>
        <authorList>
            <person name="Kono N."/>
            <person name="Nakamura H."/>
            <person name="Mori M."/>
            <person name="Yoshida Y."/>
            <person name="Ohtoshi R."/>
            <person name="Malay A.D."/>
            <person name="Moran D.A.P."/>
            <person name="Tomita M."/>
            <person name="Numata K."/>
            <person name="Arakawa K."/>
        </authorList>
    </citation>
    <scope>NUCLEOTIDE SEQUENCE</scope>
</reference>
<evidence type="ECO:0000313" key="10">
    <source>
        <dbReference type="Proteomes" id="UP000887116"/>
    </source>
</evidence>
<feature type="domain" description="T-box" evidence="8">
    <location>
        <begin position="59"/>
        <end position="245"/>
    </location>
</feature>
<dbReference type="GO" id="GO:0000981">
    <property type="term" value="F:DNA-binding transcription factor activity, RNA polymerase II-specific"/>
    <property type="evidence" value="ECO:0007669"/>
    <property type="project" value="TreeGrafter"/>
</dbReference>
<dbReference type="Proteomes" id="UP000887116">
    <property type="component" value="Unassembled WGS sequence"/>
</dbReference>
<protein>
    <submittedName>
        <fullName evidence="9">T-box transcription factor TBX18</fullName>
    </submittedName>
</protein>
<sequence>MSHDENSSMLSERAEAFSVAALLGIRNSTPTDYSQESSSENILQVEDKNKTENKIEMELISTELWSQFHKLQNEMIITKSGRRIFPTLKVLAKGLDPNSDYIIWIDIVPVDQLRYRYVYHSSQWIVAGSGEKHNSNSTYIHPDSPSSGKYWMSQLIIFDKVKLTNSKELKSKEQISLLSMHKYQPRFHIQKVVDSSKNSFPKISSSKSLTFTFPETQFLTVTAYQNQQITHLKIACNPFAKGFREVTRNSQRKLGEDLLLYQNSIEAFKSENKTNYKLGYKDNYILSNNINIMEKERPIYLSPLFIYSTDFKEKEQKIYNFQSNANSHLFPRYTFGAPILSYTNLSGFSQESKMEPYLKSLYESLCEKSNSSMESLSGWGGSVDNRPLAFNMPSTIEYLPSPLEHEMMQVRYPRIQSKDVTFTYKCTGSSLYVS</sequence>
<dbReference type="FunFam" id="2.60.40.820:FF:000010">
    <property type="entry name" value="T-box transcription factor TBX6"/>
    <property type="match status" value="1"/>
</dbReference>
<dbReference type="InterPro" id="IPR008967">
    <property type="entry name" value="p53-like_TF_DNA-bd_sf"/>
</dbReference>
<dbReference type="InterPro" id="IPR036960">
    <property type="entry name" value="T-box_sf"/>
</dbReference>
<dbReference type="PROSITE" id="PS50252">
    <property type="entry name" value="TBOX_3"/>
    <property type="match status" value="1"/>
</dbReference>
<dbReference type="CDD" id="cd20682">
    <property type="entry name" value="T-box-like"/>
    <property type="match status" value="1"/>
</dbReference>
<dbReference type="PRINTS" id="PR00937">
    <property type="entry name" value="TBOX"/>
</dbReference>
<evidence type="ECO:0000259" key="8">
    <source>
        <dbReference type="PROSITE" id="PS50252"/>
    </source>
</evidence>
<keyword evidence="10" id="KW-1185">Reference proteome</keyword>
<keyword evidence="5" id="KW-0804">Transcription</keyword>
<evidence type="ECO:0000256" key="3">
    <source>
        <dbReference type="ARBA" id="ARBA00023015"/>
    </source>
</evidence>
<dbReference type="Gene3D" id="2.60.40.820">
    <property type="entry name" value="Transcription factor, T-box"/>
    <property type="match status" value="1"/>
</dbReference>
<evidence type="ECO:0000256" key="1">
    <source>
        <dbReference type="ARBA" id="ARBA00004123"/>
    </source>
</evidence>
<accession>A0A8X6G5D1</accession>
<name>A0A8X6G5D1_TRICU</name>
<dbReference type="PANTHER" id="PTHR11267:SF181">
    <property type="entry name" value="OPTOMOTOR-BLIND PROTEIN"/>
    <property type="match status" value="1"/>
</dbReference>
<comment type="caution">
    <text evidence="9">The sequence shown here is derived from an EMBL/GenBank/DDBJ whole genome shotgun (WGS) entry which is preliminary data.</text>
</comment>
<dbReference type="PROSITE" id="PS01264">
    <property type="entry name" value="TBOX_2"/>
    <property type="match status" value="1"/>
</dbReference>
<dbReference type="InterPro" id="IPR046360">
    <property type="entry name" value="T-box_DNA-bd"/>
</dbReference>
<dbReference type="EMBL" id="BMAO01014397">
    <property type="protein sequence ID" value="GFQ94709.1"/>
    <property type="molecule type" value="Genomic_DNA"/>
</dbReference>
<evidence type="ECO:0000256" key="7">
    <source>
        <dbReference type="PROSITE-ProRule" id="PRU00201"/>
    </source>
</evidence>
<evidence type="ECO:0000313" key="9">
    <source>
        <dbReference type="EMBL" id="GFQ94709.1"/>
    </source>
</evidence>
<dbReference type="OrthoDB" id="7442607at2759"/>
<dbReference type="GO" id="GO:0000978">
    <property type="term" value="F:RNA polymerase II cis-regulatory region sequence-specific DNA binding"/>
    <property type="evidence" value="ECO:0007669"/>
    <property type="project" value="InterPro"/>
</dbReference>
<dbReference type="InterPro" id="IPR001699">
    <property type="entry name" value="TF_T-box"/>
</dbReference>
<comment type="caution">
    <text evidence="7">Lacks conserved residue(s) required for the propagation of feature annotation.</text>
</comment>
<dbReference type="Pfam" id="PF00907">
    <property type="entry name" value="T-box"/>
    <property type="match status" value="1"/>
</dbReference>
<dbReference type="PROSITE" id="PS01283">
    <property type="entry name" value="TBOX_1"/>
    <property type="match status" value="1"/>
</dbReference>
<dbReference type="PANTHER" id="PTHR11267">
    <property type="entry name" value="T-BOX PROTEIN-RELATED"/>
    <property type="match status" value="1"/>
</dbReference>
<dbReference type="GO" id="GO:0000785">
    <property type="term" value="C:chromatin"/>
    <property type="evidence" value="ECO:0007669"/>
    <property type="project" value="TreeGrafter"/>
</dbReference>
<keyword evidence="4 7" id="KW-0238">DNA-binding</keyword>
<dbReference type="GO" id="GO:0005634">
    <property type="term" value="C:nucleus"/>
    <property type="evidence" value="ECO:0007669"/>
    <property type="project" value="UniProtKB-SubCell"/>
</dbReference>
<keyword evidence="2" id="KW-0217">Developmental protein</keyword>
<dbReference type="InterPro" id="IPR018186">
    <property type="entry name" value="TF_T-box_CS"/>
</dbReference>
<dbReference type="GO" id="GO:0045893">
    <property type="term" value="P:positive regulation of DNA-templated transcription"/>
    <property type="evidence" value="ECO:0007669"/>
    <property type="project" value="InterPro"/>
</dbReference>
<dbReference type="GO" id="GO:0001708">
    <property type="term" value="P:cell fate specification"/>
    <property type="evidence" value="ECO:0007669"/>
    <property type="project" value="TreeGrafter"/>
</dbReference>
<keyword evidence="3" id="KW-0805">Transcription regulation</keyword>
<evidence type="ECO:0000256" key="2">
    <source>
        <dbReference type="ARBA" id="ARBA00022473"/>
    </source>
</evidence>
<evidence type="ECO:0000256" key="6">
    <source>
        <dbReference type="ARBA" id="ARBA00023242"/>
    </source>
</evidence>